<evidence type="ECO:0000313" key="1">
    <source>
        <dbReference type="EMBL" id="KAJ5235316.1"/>
    </source>
</evidence>
<gene>
    <name evidence="1" type="ORF">N7469_004484</name>
</gene>
<dbReference type="GeneID" id="81382571"/>
<accession>A0A9W9P4V1</accession>
<proteinExistence type="predicted"/>
<dbReference type="InterPro" id="IPR012341">
    <property type="entry name" value="6hp_glycosidase-like_sf"/>
</dbReference>
<keyword evidence="1" id="KW-0378">Hydrolase</keyword>
<keyword evidence="2" id="KW-1185">Reference proteome</keyword>
<evidence type="ECO:0000313" key="2">
    <source>
        <dbReference type="Proteomes" id="UP001147733"/>
    </source>
</evidence>
<dbReference type="Gene3D" id="1.50.10.10">
    <property type="match status" value="1"/>
</dbReference>
<dbReference type="OrthoDB" id="2305845at2759"/>
<name>A0A9W9P4V1_PENCI</name>
<dbReference type="GO" id="GO:0016787">
    <property type="term" value="F:hydrolase activity"/>
    <property type="evidence" value="ECO:0007669"/>
    <property type="project" value="UniProtKB-KW"/>
</dbReference>
<reference evidence="1" key="1">
    <citation type="submission" date="2022-11" db="EMBL/GenBank/DDBJ databases">
        <authorList>
            <person name="Petersen C."/>
        </authorList>
    </citation>
    <scope>NUCLEOTIDE SEQUENCE</scope>
    <source>
        <strain evidence="1">IBT 23319</strain>
    </source>
</reference>
<dbReference type="Proteomes" id="UP001147733">
    <property type="component" value="Unassembled WGS sequence"/>
</dbReference>
<protein>
    <submittedName>
        <fullName evidence="1">Unsaturated rhamnogalacturonan hydrolase</fullName>
    </submittedName>
</protein>
<dbReference type="SUPFAM" id="SSF48208">
    <property type="entry name" value="Six-hairpin glycosidases"/>
    <property type="match status" value="1"/>
</dbReference>
<dbReference type="RefSeq" id="XP_056502816.1">
    <property type="nucleotide sequence ID" value="XM_056643404.1"/>
</dbReference>
<dbReference type="AlphaFoldDB" id="A0A9W9P4V1"/>
<dbReference type="InterPro" id="IPR008928">
    <property type="entry name" value="6-hairpin_glycosidase_sf"/>
</dbReference>
<organism evidence="1 2">
    <name type="scientific">Penicillium citrinum</name>
    <dbReference type="NCBI Taxonomy" id="5077"/>
    <lineage>
        <taxon>Eukaryota</taxon>
        <taxon>Fungi</taxon>
        <taxon>Dikarya</taxon>
        <taxon>Ascomycota</taxon>
        <taxon>Pezizomycotina</taxon>
        <taxon>Eurotiomycetes</taxon>
        <taxon>Eurotiomycetidae</taxon>
        <taxon>Eurotiales</taxon>
        <taxon>Aspergillaceae</taxon>
        <taxon>Penicillium</taxon>
    </lineage>
</organism>
<dbReference type="EMBL" id="JAPQKT010000003">
    <property type="protein sequence ID" value="KAJ5235316.1"/>
    <property type="molecule type" value="Genomic_DNA"/>
</dbReference>
<comment type="caution">
    <text evidence="1">The sequence shown here is derived from an EMBL/GenBank/DDBJ whole genome shotgun (WGS) entry which is preliminary data.</text>
</comment>
<sequence length="70" mass="8032">MAADPSASVVRTKIKLLIDNLINIRDDAGEFLVPLRDDRKIQAKCWNGWEWTHGVGLYGVWKFYEIIGDI</sequence>
<reference evidence="1" key="2">
    <citation type="journal article" date="2023" name="IMA Fungus">
        <title>Comparative genomic study of the Penicillium genus elucidates a diverse pangenome and 15 lateral gene transfer events.</title>
        <authorList>
            <person name="Petersen C."/>
            <person name="Sorensen T."/>
            <person name="Nielsen M.R."/>
            <person name="Sondergaard T.E."/>
            <person name="Sorensen J.L."/>
            <person name="Fitzpatrick D.A."/>
            <person name="Frisvad J.C."/>
            <person name="Nielsen K.L."/>
        </authorList>
    </citation>
    <scope>NUCLEOTIDE SEQUENCE</scope>
    <source>
        <strain evidence="1">IBT 23319</strain>
    </source>
</reference>
<dbReference type="GO" id="GO:0005975">
    <property type="term" value="P:carbohydrate metabolic process"/>
    <property type="evidence" value="ECO:0007669"/>
    <property type="project" value="InterPro"/>
</dbReference>